<evidence type="ECO:0000313" key="5">
    <source>
        <dbReference type="Proteomes" id="UP000281474"/>
    </source>
</evidence>
<dbReference type="AlphaFoldDB" id="A0A3L8PRG3"/>
<dbReference type="EMBL" id="QZEI01000139">
    <property type="protein sequence ID" value="RLV57804.1"/>
    <property type="molecule type" value="Genomic_DNA"/>
</dbReference>
<dbReference type="InterPro" id="IPR007712">
    <property type="entry name" value="RelE/ParE_toxin"/>
</dbReference>
<keyword evidence="2" id="KW-1277">Toxin-antitoxin system</keyword>
<dbReference type="PANTHER" id="PTHR33755">
    <property type="entry name" value="TOXIN PARE1-RELATED"/>
    <property type="match status" value="1"/>
</dbReference>
<dbReference type="Gene3D" id="3.30.2310.20">
    <property type="entry name" value="RelE-like"/>
    <property type="match status" value="1"/>
</dbReference>
<evidence type="ECO:0000256" key="3">
    <source>
        <dbReference type="PIRNR" id="PIRNR029218"/>
    </source>
</evidence>
<comment type="caution">
    <text evidence="4">The sequence shown here is derived from an EMBL/GenBank/DDBJ whole genome shotgun (WGS) entry which is preliminary data.</text>
</comment>
<name>A0A3L8PRG3_9GAMM</name>
<gene>
    <name evidence="4" type="ORF">D5018_20575</name>
</gene>
<evidence type="ECO:0000256" key="1">
    <source>
        <dbReference type="ARBA" id="ARBA00006226"/>
    </source>
</evidence>
<keyword evidence="5" id="KW-1185">Reference proteome</keyword>
<organism evidence="4 5">
    <name type="scientific">Parashewanella curva</name>
    <dbReference type="NCBI Taxonomy" id="2338552"/>
    <lineage>
        <taxon>Bacteria</taxon>
        <taxon>Pseudomonadati</taxon>
        <taxon>Pseudomonadota</taxon>
        <taxon>Gammaproteobacteria</taxon>
        <taxon>Alteromonadales</taxon>
        <taxon>Shewanellaceae</taxon>
        <taxon>Parashewanella</taxon>
    </lineage>
</organism>
<dbReference type="InterPro" id="IPR051803">
    <property type="entry name" value="TA_system_RelE-like_toxin"/>
</dbReference>
<protein>
    <recommendedName>
        <fullName evidence="3">Toxin</fullName>
    </recommendedName>
</protein>
<reference evidence="4 5" key="1">
    <citation type="submission" date="2018-09" db="EMBL/GenBank/DDBJ databases">
        <title>Phylogeny of the Shewanellaceae, and recommendation for two new genera, Pseudoshewanella and Parashewanella.</title>
        <authorList>
            <person name="Wang G."/>
        </authorList>
    </citation>
    <scope>NUCLEOTIDE SEQUENCE [LARGE SCALE GENOMIC DNA]</scope>
    <source>
        <strain evidence="4 5">C51</strain>
    </source>
</reference>
<dbReference type="OrthoDB" id="516834at2"/>
<accession>A0A3L8PRG3</accession>
<dbReference type="Proteomes" id="UP000281474">
    <property type="component" value="Unassembled WGS sequence"/>
</dbReference>
<evidence type="ECO:0000313" key="4">
    <source>
        <dbReference type="EMBL" id="RLV57804.1"/>
    </source>
</evidence>
<dbReference type="Pfam" id="PF05016">
    <property type="entry name" value="ParE_toxin"/>
    <property type="match status" value="1"/>
</dbReference>
<dbReference type="RefSeq" id="WP_121840850.1">
    <property type="nucleotide sequence ID" value="NZ_ML014888.1"/>
</dbReference>
<proteinExistence type="inferred from homology"/>
<evidence type="ECO:0000256" key="2">
    <source>
        <dbReference type="ARBA" id="ARBA00022649"/>
    </source>
</evidence>
<sequence>MKPFALTQKAKTDLIEIAKFTMKRWGREKRNLYLKEFDQAFFLLAERPSIGKSCDEIREGYRKFPQGSHIIFYKQIDNSRINIIRILHKSMDVDIHFNA</sequence>
<dbReference type="InterPro" id="IPR028344">
    <property type="entry name" value="ParE1/4"/>
</dbReference>
<comment type="similarity">
    <text evidence="1 3">Belongs to the RelE toxin family.</text>
</comment>
<dbReference type="PIRSF" id="PIRSF029218">
    <property type="entry name" value="ParE"/>
    <property type="match status" value="1"/>
</dbReference>
<dbReference type="PANTHER" id="PTHR33755:SF9">
    <property type="entry name" value="TOXIN PARE1"/>
    <property type="match status" value="1"/>
</dbReference>
<dbReference type="InterPro" id="IPR035093">
    <property type="entry name" value="RelE/ParE_toxin_dom_sf"/>
</dbReference>